<sequence length="58" mass="6898">MVKLIAENFEENGKKYSRLYKRGNGRAYIISANNTKEEQEEVFKAMKREYINATIDMY</sequence>
<name>A0ABS4ECD1_9FIRM</name>
<dbReference type="RefSeq" id="WP_209457011.1">
    <property type="nucleotide sequence ID" value="NZ_BAAACS010000011.1"/>
</dbReference>
<gene>
    <name evidence="1" type="ORF">J2Z43_001993</name>
</gene>
<dbReference type="Proteomes" id="UP000767291">
    <property type="component" value="Unassembled WGS sequence"/>
</dbReference>
<reference evidence="1 2" key="1">
    <citation type="submission" date="2021-03" db="EMBL/GenBank/DDBJ databases">
        <title>Genomic Encyclopedia of Type Strains, Phase IV (KMG-IV): sequencing the most valuable type-strain genomes for metagenomic binning, comparative biology and taxonomic classification.</title>
        <authorList>
            <person name="Goeker M."/>
        </authorList>
    </citation>
    <scope>NUCLEOTIDE SEQUENCE [LARGE SCALE GENOMIC DNA]</scope>
    <source>
        <strain evidence="1 2">DSM 1289</strain>
    </source>
</reference>
<keyword evidence="2" id="KW-1185">Reference proteome</keyword>
<protein>
    <submittedName>
        <fullName evidence="1">Uncharacterized protein</fullName>
    </submittedName>
</protein>
<dbReference type="EMBL" id="JAGGJX010000003">
    <property type="protein sequence ID" value="MBP1855598.1"/>
    <property type="molecule type" value="Genomic_DNA"/>
</dbReference>
<evidence type="ECO:0000313" key="1">
    <source>
        <dbReference type="EMBL" id="MBP1855598.1"/>
    </source>
</evidence>
<evidence type="ECO:0000313" key="2">
    <source>
        <dbReference type="Proteomes" id="UP000767291"/>
    </source>
</evidence>
<organism evidence="1 2">
    <name type="scientific">Metaclostridioides mangenotii</name>
    <dbReference type="NCBI Taxonomy" id="1540"/>
    <lineage>
        <taxon>Bacteria</taxon>
        <taxon>Bacillati</taxon>
        <taxon>Bacillota</taxon>
        <taxon>Clostridia</taxon>
        <taxon>Peptostreptococcales</taxon>
        <taxon>Peptostreptococcaceae</taxon>
        <taxon>Metaclostridioides</taxon>
    </lineage>
</organism>
<accession>A0ABS4ECD1</accession>
<proteinExistence type="predicted"/>
<comment type="caution">
    <text evidence="1">The sequence shown here is derived from an EMBL/GenBank/DDBJ whole genome shotgun (WGS) entry which is preliminary data.</text>
</comment>